<evidence type="ECO:0000313" key="6">
    <source>
        <dbReference type="Proteomes" id="UP000693970"/>
    </source>
</evidence>
<dbReference type="Pfam" id="PF00300">
    <property type="entry name" value="His_Phos_1"/>
    <property type="match status" value="1"/>
</dbReference>
<dbReference type="CDD" id="cd07067">
    <property type="entry name" value="HP_PGM_like"/>
    <property type="match status" value="1"/>
</dbReference>
<evidence type="ECO:0000256" key="1">
    <source>
        <dbReference type="ARBA" id="ARBA00023152"/>
    </source>
</evidence>
<dbReference type="AlphaFoldDB" id="A0A9K3Q438"/>
<sequence>MAKGRLPCITWSLIIYLSFDTIQPPTRHMYADAFTSMPKNVCRIRSRTTTTTTSPEKRSEKKKKSGPSLLFQSNRKQSSVKREDEDERLLNDSRLLSCTSRRNVLQQSASLVASQYCLTSTAWIPPCFASPQTSKTSSSLSATDTHRLIDLNCLQDLPPLRNGSVRIYLCRHGQTENNRLRKVQGARVDPPINQNGKIQAVHLGDALARADYPPALWYSSPLTRAQQTAAIAIASQEEMRKENTIASSLSSSPSLSVHTLQSLREIDFGPFSDGQPIQRVQEQITKAYASWSLGSIDYRPPGGGESGREVFLRATVALNELVRSAREGNSAAIAAVSHSAFIRILIGVLKQEPILLSAVQKIYNGSITVIDCDTNAFTRLSAIRKSTLSTLFLPNDMEVDIPFHTVSCINEFRHLPPETLQ</sequence>
<dbReference type="PANTHER" id="PTHR48100">
    <property type="entry name" value="BROAD-SPECIFICITY PHOSPHATASE YOR283W-RELATED"/>
    <property type="match status" value="1"/>
</dbReference>
<protein>
    <submittedName>
        <fullName evidence="5">Phosphoglyceromutase</fullName>
    </submittedName>
</protein>
<gene>
    <name evidence="5" type="ORF">IV203_019008</name>
</gene>
<feature type="region of interest" description="Disordered" evidence="4">
    <location>
        <begin position="46"/>
        <end position="86"/>
    </location>
</feature>
<keyword evidence="1" id="KW-0324">Glycolysis</keyword>
<reference evidence="5" key="1">
    <citation type="journal article" date="2021" name="Sci. Rep.">
        <title>Diploid genomic architecture of Nitzschia inconspicua, an elite biomass production diatom.</title>
        <authorList>
            <person name="Oliver A."/>
            <person name="Podell S."/>
            <person name="Pinowska A."/>
            <person name="Traller J.C."/>
            <person name="Smith S.R."/>
            <person name="McClure R."/>
            <person name="Beliaev A."/>
            <person name="Bohutskyi P."/>
            <person name="Hill E.A."/>
            <person name="Rabines A."/>
            <person name="Zheng H."/>
            <person name="Allen L.Z."/>
            <person name="Kuo A."/>
            <person name="Grigoriev I.V."/>
            <person name="Allen A.E."/>
            <person name="Hazlebeck D."/>
            <person name="Allen E.E."/>
        </authorList>
    </citation>
    <scope>NUCLEOTIDE SEQUENCE</scope>
    <source>
        <strain evidence="5">Hildebrandi</strain>
    </source>
</reference>
<organism evidence="5 6">
    <name type="scientific">Nitzschia inconspicua</name>
    <dbReference type="NCBI Taxonomy" id="303405"/>
    <lineage>
        <taxon>Eukaryota</taxon>
        <taxon>Sar</taxon>
        <taxon>Stramenopiles</taxon>
        <taxon>Ochrophyta</taxon>
        <taxon>Bacillariophyta</taxon>
        <taxon>Bacillariophyceae</taxon>
        <taxon>Bacillariophycidae</taxon>
        <taxon>Bacillariales</taxon>
        <taxon>Bacillariaceae</taxon>
        <taxon>Nitzschia</taxon>
    </lineage>
</organism>
<keyword evidence="2" id="KW-0413">Isomerase</keyword>
<comment type="caution">
    <text evidence="5">The sequence shown here is derived from an EMBL/GenBank/DDBJ whole genome shotgun (WGS) entry which is preliminary data.</text>
</comment>
<dbReference type="InterPro" id="IPR001345">
    <property type="entry name" value="PG/BPGM_mutase_AS"/>
</dbReference>
<accession>A0A9K3Q438</accession>
<feature type="binding site" evidence="3">
    <location>
        <begin position="171"/>
        <end position="178"/>
    </location>
    <ligand>
        <name>substrate</name>
    </ligand>
</feature>
<dbReference type="PANTHER" id="PTHR48100:SF1">
    <property type="entry name" value="HISTIDINE PHOSPHATASE FAMILY PROTEIN-RELATED"/>
    <property type="match status" value="1"/>
</dbReference>
<dbReference type="Proteomes" id="UP000693970">
    <property type="component" value="Unassembled WGS sequence"/>
</dbReference>
<keyword evidence="6" id="KW-1185">Reference proteome</keyword>
<proteinExistence type="predicted"/>
<dbReference type="InterPro" id="IPR013078">
    <property type="entry name" value="His_Pase_superF_clade-1"/>
</dbReference>
<reference evidence="5" key="2">
    <citation type="submission" date="2021-04" db="EMBL/GenBank/DDBJ databases">
        <authorList>
            <person name="Podell S."/>
        </authorList>
    </citation>
    <scope>NUCLEOTIDE SEQUENCE</scope>
    <source>
        <strain evidence="5">Hildebrandi</strain>
    </source>
</reference>
<name>A0A9K3Q438_9STRA</name>
<dbReference type="GO" id="GO:0016791">
    <property type="term" value="F:phosphatase activity"/>
    <property type="evidence" value="ECO:0007669"/>
    <property type="project" value="TreeGrafter"/>
</dbReference>
<evidence type="ECO:0000256" key="3">
    <source>
        <dbReference type="PIRSR" id="PIRSR613078-2"/>
    </source>
</evidence>
<feature type="binding site" evidence="3">
    <location>
        <position position="224"/>
    </location>
    <ligand>
        <name>substrate</name>
    </ligand>
</feature>
<dbReference type="OrthoDB" id="48066at2759"/>
<dbReference type="SMART" id="SM00855">
    <property type="entry name" value="PGAM"/>
    <property type="match status" value="1"/>
</dbReference>
<dbReference type="InterPro" id="IPR050275">
    <property type="entry name" value="PGM_Phosphatase"/>
</dbReference>
<dbReference type="GO" id="GO:0005737">
    <property type="term" value="C:cytoplasm"/>
    <property type="evidence" value="ECO:0007669"/>
    <property type="project" value="TreeGrafter"/>
</dbReference>
<dbReference type="PROSITE" id="PS00175">
    <property type="entry name" value="PG_MUTASE"/>
    <property type="match status" value="1"/>
</dbReference>
<dbReference type="EMBL" id="JAGRRH010000004">
    <property type="protein sequence ID" value="KAG7370438.1"/>
    <property type="molecule type" value="Genomic_DNA"/>
</dbReference>
<evidence type="ECO:0000256" key="4">
    <source>
        <dbReference type="SAM" id="MobiDB-lite"/>
    </source>
</evidence>
<evidence type="ECO:0000313" key="5">
    <source>
        <dbReference type="EMBL" id="KAG7370438.1"/>
    </source>
</evidence>
<evidence type="ECO:0000256" key="2">
    <source>
        <dbReference type="ARBA" id="ARBA00023235"/>
    </source>
</evidence>